<dbReference type="PANTHER" id="PTHR43751:SF2">
    <property type="entry name" value="SULFATASE N-TERMINAL DOMAIN-CONTAINING PROTEIN"/>
    <property type="match status" value="1"/>
</dbReference>
<feature type="domain" description="Sulfatase N-terminal" evidence="2">
    <location>
        <begin position="40"/>
        <end position="371"/>
    </location>
</feature>
<dbReference type="OrthoDB" id="9803751at2"/>
<dbReference type="Gene3D" id="3.40.720.10">
    <property type="entry name" value="Alkaline Phosphatase, subunit A"/>
    <property type="match status" value="1"/>
</dbReference>
<dbReference type="HOGENOM" id="CLU_006332_10_0_6"/>
<dbReference type="InterPro" id="IPR052701">
    <property type="entry name" value="GAG_Ulvan_Degrading_Sulfatases"/>
</dbReference>
<name>E1SSH3_FERBD</name>
<dbReference type="KEGG" id="fbl:Fbal_0804"/>
<dbReference type="InterPro" id="IPR000917">
    <property type="entry name" value="Sulfatase_N"/>
</dbReference>
<dbReference type="STRING" id="550540.Fbal_0804"/>
<dbReference type="EMBL" id="CP002209">
    <property type="protein sequence ID" value="ADN75013.1"/>
    <property type="molecule type" value="Genomic_DNA"/>
</dbReference>
<gene>
    <name evidence="3" type="ordered locus">Fbal_0804</name>
</gene>
<dbReference type="CDD" id="cd16142">
    <property type="entry name" value="ARS_like"/>
    <property type="match status" value="1"/>
</dbReference>
<feature type="signal peptide" evidence="1">
    <location>
        <begin position="1"/>
        <end position="33"/>
    </location>
</feature>
<accession>E1SSH3</accession>
<evidence type="ECO:0000259" key="2">
    <source>
        <dbReference type="Pfam" id="PF00884"/>
    </source>
</evidence>
<dbReference type="SUPFAM" id="SSF53649">
    <property type="entry name" value="Alkaline phosphatase-like"/>
    <property type="match status" value="1"/>
</dbReference>
<feature type="chain" id="PRO_5003151555" evidence="1">
    <location>
        <begin position="34"/>
        <end position="532"/>
    </location>
</feature>
<dbReference type="eggNOG" id="COG3119">
    <property type="taxonomic scope" value="Bacteria"/>
</dbReference>
<evidence type="ECO:0000313" key="3">
    <source>
        <dbReference type="EMBL" id="ADN75013.1"/>
    </source>
</evidence>
<evidence type="ECO:0000313" key="4">
    <source>
        <dbReference type="Proteomes" id="UP000006683"/>
    </source>
</evidence>
<dbReference type="InterPro" id="IPR017850">
    <property type="entry name" value="Alkaline_phosphatase_core_sf"/>
</dbReference>
<dbReference type="Gene3D" id="3.30.1120.10">
    <property type="match status" value="1"/>
</dbReference>
<keyword evidence="1" id="KW-0732">Signal</keyword>
<dbReference type="GeneID" id="67181046"/>
<organism evidence="3 4">
    <name type="scientific">Ferrimonas balearica (strain DSM 9799 / CCM 4581 / KCTC 23876 / PAT)</name>
    <dbReference type="NCBI Taxonomy" id="550540"/>
    <lineage>
        <taxon>Bacteria</taxon>
        <taxon>Pseudomonadati</taxon>
        <taxon>Pseudomonadota</taxon>
        <taxon>Gammaproteobacteria</taxon>
        <taxon>Alteromonadales</taxon>
        <taxon>Ferrimonadaceae</taxon>
        <taxon>Ferrimonas</taxon>
    </lineage>
</organism>
<protein>
    <submittedName>
        <fullName evidence="3">Sulfatase</fullName>
    </submittedName>
</protein>
<keyword evidence="4" id="KW-1185">Reference proteome</keyword>
<reference evidence="3 4" key="1">
    <citation type="journal article" date="2010" name="Stand. Genomic Sci.">
        <title>Complete genome sequence of Ferrimonas balearica type strain (PAT).</title>
        <authorList>
            <person name="Nolan M."/>
            <person name="Sikorski J."/>
            <person name="Davenport K."/>
            <person name="Lucas S."/>
            <person name="Glavina Del Rio T."/>
            <person name="Tice H."/>
            <person name="Cheng J."/>
            <person name="Goodwin L."/>
            <person name="Pitluck S."/>
            <person name="Liolios K."/>
            <person name="Ivanova N."/>
            <person name="Mavromatis K."/>
            <person name="Ovchinnikova G."/>
            <person name="Pati A."/>
            <person name="Chen A."/>
            <person name="Palaniappan K."/>
            <person name="Land M."/>
            <person name="Hauser L."/>
            <person name="Chang Y."/>
            <person name="Jeffries C."/>
            <person name="Tapia R."/>
            <person name="Brettin T."/>
            <person name="Detter J."/>
            <person name="Han C."/>
            <person name="Yasawong M."/>
            <person name="Rohde M."/>
            <person name="Tindall B."/>
            <person name="Goker M."/>
            <person name="Woyke T."/>
            <person name="Bristow J."/>
            <person name="Eisen J."/>
            <person name="Markowitz V."/>
            <person name="Hugenholtz P."/>
            <person name="Kyrpides N."/>
            <person name="Klenk H."/>
            <person name="Lapidus A."/>
        </authorList>
    </citation>
    <scope>NUCLEOTIDE SEQUENCE [LARGE SCALE GENOMIC DNA]</scope>
    <source>
        <strain evidence="4">DSM 9799 / CCM 4581 / KCTC 23876 / PAT</strain>
    </source>
</reference>
<dbReference type="Proteomes" id="UP000006683">
    <property type="component" value="Chromosome"/>
</dbReference>
<evidence type="ECO:0000256" key="1">
    <source>
        <dbReference type="SAM" id="SignalP"/>
    </source>
</evidence>
<proteinExistence type="predicted"/>
<dbReference type="RefSeq" id="WP_013344319.1">
    <property type="nucleotide sequence ID" value="NC_014541.1"/>
</dbReference>
<dbReference type="Pfam" id="PF14707">
    <property type="entry name" value="Sulfatase_C"/>
    <property type="match status" value="1"/>
</dbReference>
<dbReference type="Pfam" id="PF00884">
    <property type="entry name" value="Sulfatase"/>
    <property type="match status" value="1"/>
</dbReference>
<sequence length="532" mass="59695">MEPRVTSIARNRWALSWLTALLLIAAFPLAVQANEEGGKPNILVLWGDDIGQSNISVYSHGLMGYQTPNIDSIADQGMMFTDYYGEQSCTAGRSSFITGQSVFRTGLSKVGMPGAKEGLSEEDPTLAGLLKAEGYATGQFGKNHLGDRDEHLPTNHGFDEFFGNLYHLNAEEEPELPDYPGDMKVGDGKTFRERFGPRGVIHSYADGKIEDTGPLTRKRMETIDDETAEAALSFIERQTKAGTPWFVWWNATRMHFRTHVKEELRGISGQDEYADGMVEHDRHVGLFLAKLEELGVADNTIVFYSTDNGPHMNTWPDAAMTPFRGEKNTNWEGGWRVPAMVRWPGKIEAGSVSNTIMHHMDWIPTFLAAAGNDEVKASLMKGGVKAIGRSYKVHLDGYNFLPYLTGQSEEGPRNEIFYFSDDGDLTALRYGDWKLLFMEQRSTGTLEVWANPFTPLRVPLIFNLRRDPYERAQITSNTYYDWLLDHAFMLVPAQAYVGNFLATFEEYPPRMKAASFSLDKVMEQLENGGASR</sequence>
<dbReference type="PANTHER" id="PTHR43751">
    <property type="entry name" value="SULFATASE"/>
    <property type="match status" value="1"/>
</dbReference>
<dbReference type="AlphaFoldDB" id="E1SSH3"/>